<dbReference type="Proteomes" id="UP000288805">
    <property type="component" value="Unassembled WGS sequence"/>
</dbReference>
<proteinExistence type="predicted"/>
<dbReference type="InterPro" id="IPR035897">
    <property type="entry name" value="Toll_tir_struct_dom_sf"/>
</dbReference>
<accession>A0A438E144</accession>
<dbReference type="EMBL" id="QGNW01001437">
    <property type="protein sequence ID" value="RVW41428.1"/>
    <property type="molecule type" value="Genomic_DNA"/>
</dbReference>
<dbReference type="GO" id="GO:0007165">
    <property type="term" value="P:signal transduction"/>
    <property type="evidence" value="ECO:0007669"/>
    <property type="project" value="InterPro"/>
</dbReference>
<evidence type="ECO:0000313" key="3">
    <source>
        <dbReference type="Proteomes" id="UP000288805"/>
    </source>
</evidence>
<comment type="caution">
    <text evidence="2">The sequence shown here is derived from an EMBL/GenBank/DDBJ whole genome shotgun (WGS) entry which is preliminary data.</text>
</comment>
<dbReference type="InterPro" id="IPR000157">
    <property type="entry name" value="TIR_dom"/>
</dbReference>
<gene>
    <name evidence="2" type="ORF">CK203_094063</name>
</gene>
<protein>
    <recommendedName>
        <fullName evidence="1">TIR domain-containing protein</fullName>
    </recommendedName>
</protein>
<feature type="domain" description="TIR" evidence="1">
    <location>
        <begin position="26"/>
        <end position="97"/>
    </location>
</feature>
<dbReference type="AlphaFoldDB" id="A0A438E144"/>
<organism evidence="2 3">
    <name type="scientific">Vitis vinifera</name>
    <name type="common">Grape</name>
    <dbReference type="NCBI Taxonomy" id="29760"/>
    <lineage>
        <taxon>Eukaryota</taxon>
        <taxon>Viridiplantae</taxon>
        <taxon>Streptophyta</taxon>
        <taxon>Embryophyta</taxon>
        <taxon>Tracheophyta</taxon>
        <taxon>Spermatophyta</taxon>
        <taxon>Magnoliopsida</taxon>
        <taxon>eudicotyledons</taxon>
        <taxon>Gunneridae</taxon>
        <taxon>Pentapetalae</taxon>
        <taxon>rosids</taxon>
        <taxon>Vitales</taxon>
        <taxon>Vitaceae</taxon>
        <taxon>Viteae</taxon>
        <taxon>Vitis</taxon>
    </lineage>
</organism>
<evidence type="ECO:0000313" key="2">
    <source>
        <dbReference type="EMBL" id="RVW41428.1"/>
    </source>
</evidence>
<reference evidence="2 3" key="1">
    <citation type="journal article" date="2018" name="PLoS Genet.">
        <title>Population sequencing reveals clonal diversity and ancestral inbreeding in the grapevine cultivar Chardonnay.</title>
        <authorList>
            <person name="Roach M.J."/>
            <person name="Johnson D.L."/>
            <person name="Bohlmann J."/>
            <person name="van Vuuren H.J."/>
            <person name="Jones S.J."/>
            <person name="Pretorius I.S."/>
            <person name="Schmidt S.A."/>
            <person name="Borneman A.R."/>
        </authorList>
    </citation>
    <scope>NUCLEOTIDE SEQUENCE [LARGE SCALE GENOMIC DNA]</scope>
    <source>
        <strain evidence="3">cv. Chardonnay</strain>
        <tissue evidence="2">Leaf</tissue>
    </source>
</reference>
<sequence>MPVLGGVWKNWRRSWIAGSKWEISFPIFYHVDPYSEELDTGNHKGAFFYDDRNGDEEGRRKIERWREALKTVANVMGWSETRVIEEITSTIWKCSNRELLHVEKNLVGMDCGRASSSSTSIGPWDYEVFLSFRVKILATVSRIISMQLCIRTEFVPLDWMITREKRLNHVLLKLLRRQDASS</sequence>
<dbReference type="Pfam" id="PF01582">
    <property type="entry name" value="TIR"/>
    <property type="match status" value="1"/>
</dbReference>
<evidence type="ECO:0000259" key="1">
    <source>
        <dbReference type="Pfam" id="PF01582"/>
    </source>
</evidence>
<name>A0A438E144_VITVI</name>
<dbReference type="Gene3D" id="3.40.50.10140">
    <property type="entry name" value="Toll/interleukin-1 receptor homology (TIR) domain"/>
    <property type="match status" value="1"/>
</dbReference>